<accession>A0A0B5DVV3</accession>
<dbReference type="GO" id="GO:0005975">
    <property type="term" value="P:carbohydrate metabolic process"/>
    <property type="evidence" value="ECO:0007669"/>
    <property type="project" value="InterPro"/>
</dbReference>
<dbReference type="PIRSF" id="PIRSF009264">
    <property type="entry name" value="TagBP_ald_AgaZ"/>
    <property type="match status" value="1"/>
</dbReference>
<dbReference type="GO" id="GO:0009401">
    <property type="term" value="P:phosphoenolpyruvate-dependent sugar phosphotransferase system"/>
    <property type="evidence" value="ECO:0007669"/>
    <property type="project" value="TreeGrafter"/>
</dbReference>
<evidence type="ECO:0000313" key="3">
    <source>
        <dbReference type="Proteomes" id="UP000031521"/>
    </source>
</evidence>
<organism evidence="2 3">
    <name type="scientific">Celeribacter indicus</name>
    <dbReference type="NCBI Taxonomy" id="1208324"/>
    <lineage>
        <taxon>Bacteria</taxon>
        <taxon>Pseudomonadati</taxon>
        <taxon>Pseudomonadota</taxon>
        <taxon>Alphaproteobacteria</taxon>
        <taxon>Rhodobacterales</taxon>
        <taxon>Roseobacteraceae</taxon>
        <taxon>Celeribacter</taxon>
    </lineage>
</organism>
<dbReference type="Proteomes" id="UP000031521">
    <property type="component" value="Chromosome"/>
</dbReference>
<dbReference type="STRING" id="1208324.P73_2409"/>
<dbReference type="EMBL" id="CP004393">
    <property type="protein sequence ID" value="AJE47124.1"/>
    <property type="molecule type" value="Genomic_DNA"/>
</dbReference>
<dbReference type="Gene3D" id="3.20.20.70">
    <property type="entry name" value="Aldolase class I"/>
    <property type="match status" value="1"/>
</dbReference>
<keyword evidence="2" id="KW-0808">Transferase</keyword>
<keyword evidence="3" id="KW-1185">Reference proteome</keyword>
<dbReference type="InterPro" id="IPR012062">
    <property type="entry name" value="GatZ/KbaZ-like"/>
</dbReference>
<dbReference type="OrthoDB" id="1672942at2"/>
<keyword evidence="2" id="KW-0418">Kinase</keyword>
<protein>
    <submittedName>
        <fullName evidence="2">Tagatose-6-phosphate kinase</fullName>
    </submittedName>
</protein>
<dbReference type="SUPFAM" id="SSF51569">
    <property type="entry name" value="Aldolase"/>
    <property type="match status" value="1"/>
</dbReference>
<proteinExistence type="predicted"/>
<sequence>MSTNLLSDISGWRGRAGASGIPSICSAHPEVLVAAMRATAPTSLPLLVEATCNQVNQDGGYTGMTPADFRDFVHGIAEREGFPRARLILGGDHLGPNPWKSLPAEEAMDKAAVMIAAFAAAGFTKLHLDCSMGCAGEPVALDDAETAARAARLADVAEAHLPGGDIPPPVYVIGTEVPVPGGAMEEIGELELTDPEAARITRRVHEAAFARRGLSEAFDRAIALVVQPGVEFGNHNVIDYDSGKARALSAALEDMPGLVFEAHSTDYQTRDTLRALVRDGFAILKVGPGLTFRWREALYGLDAIASELFPGARDATLRQAMEKVMTDAPGNWDRYYEGDEAARAMMRHFSYSDRIRYYWPVPEARAAERELFALLEGVDLPEPLIGQYLGARYADVRSGRLPPRAKDLALAAVGDLVADYIHACED</sequence>
<dbReference type="HOGENOM" id="CLU_053334_0_0_5"/>
<dbReference type="KEGG" id="cid:P73_2409"/>
<name>A0A0B5DVV3_9RHOB</name>
<gene>
    <name evidence="2" type="ORF">P73_2409</name>
</gene>
<dbReference type="GO" id="GO:0005886">
    <property type="term" value="C:plasma membrane"/>
    <property type="evidence" value="ECO:0007669"/>
    <property type="project" value="TreeGrafter"/>
</dbReference>
<dbReference type="PANTHER" id="PTHR32502">
    <property type="entry name" value="N-ACETYLGALACTOSAMINE PERMEASE II COMPONENT-RELATED"/>
    <property type="match status" value="1"/>
</dbReference>
<dbReference type="Pfam" id="PF08013">
    <property type="entry name" value="GatZ_KbaZ-like"/>
    <property type="match status" value="1"/>
</dbReference>
<dbReference type="InterPro" id="IPR050303">
    <property type="entry name" value="GatZ_KbaZ_carbometab"/>
</dbReference>
<dbReference type="RefSeq" id="WP_043869757.1">
    <property type="nucleotide sequence ID" value="NZ_CP004393.1"/>
</dbReference>
<comment type="pathway">
    <text evidence="1">Carbohydrate metabolism.</text>
</comment>
<evidence type="ECO:0000313" key="2">
    <source>
        <dbReference type="EMBL" id="AJE47124.1"/>
    </source>
</evidence>
<evidence type="ECO:0000256" key="1">
    <source>
        <dbReference type="ARBA" id="ARBA00005007"/>
    </source>
</evidence>
<reference evidence="2 3" key="1">
    <citation type="journal article" date="2014" name="Int. J. Syst. Evol. Microbiol.">
        <title>Celeribacter indicus sp. nov., a polycyclic aromatic hydrocarbon-degrading bacterium from deep-sea sediment and reclassification of Huaishuia halophila as Celeribacter halophilus comb. nov.</title>
        <authorList>
            <person name="Lai Q."/>
            <person name="Cao J."/>
            <person name="Yuan J."/>
            <person name="Li F."/>
            <person name="Shao Z."/>
        </authorList>
    </citation>
    <scope>NUCLEOTIDE SEQUENCE [LARGE SCALE GENOMIC DNA]</scope>
    <source>
        <strain evidence="2">P73</strain>
    </source>
</reference>
<dbReference type="GO" id="GO:0016301">
    <property type="term" value="F:kinase activity"/>
    <property type="evidence" value="ECO:0007669"/>
    <property type="project" value="UniProtKB-KW"/>
</dbReference>
<dbReference type="AlphaFoldDB" id="A0A0B5DVV3"/>
<dbReference type="NCBIfam" id="TIGR02810">
    <property type="entry name" value="agaZ_gatZ"/>
    <property type="match status" value="1"/>
</dbReference>
<dbReference type="InterPro" id="IPR013785">
    <property type="entry name" value="Aldolase_TIM"/>
</dbReference>
<dbReference type="PANTHER" id="PTHR32502:SF2">
    <property type="entry name" value="D-TAGATOSE-1,6-BISPHOSPHATE ALDOLASE SUBUNIT KBAZ"/>
    <property type="match status" value="1"/>
</dbReference>
<dbReference type="Gene3D" id="1.10.400.20">
    <property type="entry name" value="putative tagatose 6-phosphate kinase domain like"/>
    <property type="match status" value="1"/>
</dbReference>